<dbReference type="SUPFAM" id="SSF63748">
    <property type="entry name" value="Tudor/PWWP/MBT"/>
    <property type="match status" value="1"/>
</dbReference>
<evidence type="ECO:0000256" key="4">
    <source>
        <dbReference type="ARBA" id="ARBA00022776"/>
    </source>
</evidence>
<dbReference type="Gramene" id="LPERR04G05110.2">
    <property type="protein sequence ID" value="LPERR04G05110.2"/>
    <property type="gene ID" value="LPERR04G05110"/>
</dbReference>
<keyword evidence="10" id="KW-1185">Reference proteome</keyword>
<dbReference type="CDD" id="cd20404">
    <property type="entry name" value="Tudor_Agenet_AtEML-like"/>
    <property type="match status" value="1"/>
</dbReference>
<dbReference type="PANTHER" id="PTHR12663">
    <property type="entry name" value="ANDROGEN INDUCED INHIBITOR OF PROLIFERATION AS3 / PDS5-RELATED"/>
    <property type="match status" value="1"/>
</dbReference>
<dbReference type="STRING" id="77586.A0A0D9W3H4"/>
<evidence type="ECO:0000256" key="2">
    <source>
        <dbReference type="ARBA" id="ARBA00022618"/>
    </source>
</evidence>
<organism evidence="9 10">
    <name type="scientific">Leersia perrieri</name>
    <dbReference type="NCBI Taxonomy" id="77586"/>
    <lineage>
        <taxon>Eukaryota</taxon>
        <taxon>Viridiplantae</taxon>
        <taxon>Streptophyta</taxon>
        <taxon>Embryophyta</taxon>
        <taxon>Tracheophyta</taxon>
        <taxon>Spermatophyta</taxon>
        <taxon>Magnoliopsida</taxon>
        <taxon>Liliopsida</taxon>
        <taxon>Poales</taxon>
        <taxon>Poaceae</taxon>
        <taxon>BOP clade</taxon>
        <taxon>Oryzoideae</taxon>
        <taxon>Oryzeae</taxon>
        <taxon>Oryzinae</taxon>
        <taxon>Leersia</taxon>
    </lineage>
</organism>
<dbReference type="Pfam" id="PF20168">
    <property type="entry name" value="PDS5"/>
    <property type="match status" value="1"/>
</dbReference>
<keyword evidence="6" id="KW-0539">Nucleus</keyword>
<keyword evidence="4" id="KW-0498">Mitosis</keyword>
<dbReference type="InterPro" id="IPR016024">
    <property type="entry name" value="ARM-type_fold"/>
</dbReference>
<evidence type="ECO:0000256" key="3">
    <source>
        <dbReference type="ARBA" id="ARBA00022763"/>
    </source>
</evidence>
<evidence type="ECO:0000256" key="5">
    <source>
        <dbReference type="ARBA" id="ARBA00023204"/>
    </source>
</evidence>
<feature type="region of interest" description="Disordered" evidence="8">
    <location>
        <begin position="384"/>
        <end position="403"/>
    </location>
</feature>
<keyword evidence="5" id="KW-0234">DNA repair</keyword>
<dbReference type="GO" id="GO:0000785">
    <property type="term" value="C:chromatin"/>
    <property type="evidence" value="ECO:0007669"/>
    <property type="project" value="TreeGrafter"/>
</dbReference>
<reference evidence="10" key="2">
    <citation type="submission" date="2013-12" db="EMBL/GenBank/DDBJ databases">
        <authorList>
            <person name="Yu Y."/>
            <person name="Lee S."/>
            <person name="de Baynast K."/>
            <person name="Wissotski M."/>
            <person name="Liu L."/>
            <person name="Talag J."/>
            <person name="Goicoechea J."/>
            <person name="Angelova A."/>
            <person name="Jetty R."/>
            <person name="Kudrna D."/>
            <person name="Golser W."/>
            <person name="Rivera L."/>
            <person name="Zhang J."/>
            <person name="Wing R."/>
        </authorList>
    </citation>
    <scope>NUCLEOTIDE SEQUENCE</scope>
</reference>
<evidence type="ECO:0000256" key="7">
    <source>
        <dbReference type="ARBA" id="ARBA00023306"/>
    </source>
</evidence>
<evidence type="ECO:0000256" key="6">
    <source>
        <dbReference type="ARBA" id="ARBA00023242"/>
    </source>
</evidence>
<dbReference type="GO" id="GO:0035825">
    <property type="term" value="P:homologous recombination"/>
    <property type="evidence" value="ECO:0007669"/>
    <property type="project" value="UniProtKB-ARBA"/>
</dbReference>
<comment type="subcellular location">
    <subcellularLocation>
        <location evidence="1">Nucleus</location>
    </subcellularLocation>
</comment>
<accession>A0A0D9W3H4</accession>
<proteinExistence type="predicted"/>
<evidence type="ECO:0000313" key="10">
    <source>
        <dbReference type="Proteomes" id="UP000032180"/>
    </source>
</evidence>
<dbReference type="GO" id="GO:0051301">
    <property type="term" value="P:cell division"/>
    <property type="evidence" value="ECO:0007669"/>
    <property type="project" value="UniProtKB-KW"/>
</dbReference>
<evidence type="ECO:0000256" key="1">
    <source>
        <dbReference type="ARBA" id="ARBA00004123"/>
    </source>
</evidence>
<dbReference type="GO" id="GO:0006281">
    <property type="term" value="P:DNA repair"/>
    <property type="evidence" value="ECO:0007669"/>
    <property type="project" value="UniProtKB-KW"/>
</dbReference>
<dbReference type="InterPro" id="IPR039776">
    <property type="entry name" value="Pds5"/>
</dbReference>
<evidence type="ECO:0000313" key="9">
    <source>
        <dbReference type="EnsemblPlants" id="LPERR04G05110.2"/>
    </source>
</evidence>
<dbReference type="PANTHER" id="PTHR12663:SF3">
    <property type="entry name" value="SISTER CHROMATID COHESION PROTEIN PDS5 HOMOLOG C"/>
    <property type="match status" value="1"/>
</dbReference>
<sequence>MESDAAELEMKRQLRDIGARLTPLPDDDEQLLRLLQEAAALLYRVNQYQSDSMHSALIPVMKVLIKKELLDHTNSGMKLAVASCLTALIRIRAPEGPYDDDVMKVDVLKLVVEAFCKLDDVECPSYGTRVSMLATFAAVRGYTLLLDLDCNDLIRDMFRHFFRTITNAHQENVISYMETIMKFTIEETTDMEQNLIQDLASCLLQNVKKEEKETLPASFVLAERVIGLCHEKLRPVFIELLQGSPANEYSSLITSLVQDAEDNNIDAFMHDLDYFLINKEAVSPEFSTMMSKPNGQPADSGEELHSKDVQETKEAFNSKKKALGGSIVGSRIKVWWSGDEMFYNGFVKSFDASLGTHEIVYDDGDVEWLPLKNEKWQFISEEEDYNPDASANMPQDRSDKGNFDQPFQDTLKAASNYSSIIEEKCNSVLNEIQCLYSETTSAFPVRISGWENCHLEPEKVTVESQHTTL</sequence>
<name>A0A0D9W3H4_9ORYZ</name>
<reference evidence="9 10" key="1">
    <citation type="submission" date="2012-08" db="EMBL/GenBank/DDBJ databases">
        <title>Oryza genome evolution.</title>
        <authorList>
            <person name="Wing R.A."/>
        </authorList>
    </citation>
    <scope>NUCLEOTIDE SEQUENCE</scope>
</reference>
<dbReference type="GO" id="GO:0005634">
    <property type="term" value="C:nucleus"/>
    <property type="evidence" value="ECO:0007669"/>
    <property type="project" value="UniProtKB-SubCell"/>
</dbReference>
<dbReference type="Gene3D" id="2.30.30.140">
    <property type="match status" value="1"/>
</dbReference>
<reference evidence="9" key="3">
    <citation type="submission" date="2015-04" db="UniProtKB">
        <authorList>
            <consortium name="EnsemblPlants"/>
        </authorList>
    </citation>
    <scope>IDENTIFICATION</scope>
</reference>
<evidence type="ECO:0008006" key="11">
    <source>
        <dbReference type="Google" id="ProtNLM"/>
    </source>
</evidence>
<dbReference type="GO" id="GO:0007064">
    <property type="term" value="P:mitotic sister chromatid cohesion"/>
    <property type="evidence" value="ECO:0007669"/>
    <property type="project" value="InterPro"/>
</dbReference>
<dbReference type="EnsemblPlants" id="LPERR04G05110.2">
    <property type="protein sequence ID" value="LPERR04G05110.2"/>
    <property type="gene ID" value="LPERR04G05110"/>
</dbReference>
<keyword evidence="7" id="KW-0131">Cell cycle</keyword>
<dbReference type="HOGENOM" id="CLU_031761_1_0_1"/>
<protein>
    <recommendedName>
        <fullName evidence="11">Tudor domain-containing protein</fullName>
    </recommendedName>
</protein>
<evidence type="ECO:0000256" key="8">
    <source>
        <dbReference type="SAM" id="MobiDB-lite"/>
    </source>
</evidence>
<dbReference type="AlphaFoldDB" id="A0A0D9W3H4"/>
<keyword evidence="2" id="KW-0132">Cell division</keyword>
<dbReference type="SUPFAM" id="SSF48371">
    <property type="entry name" value="ARM repeat"/>
    <property type="match status" value="1"/>
</dbReference>
<dbReference type="eggNOG" id="KOG1525">
    <property type="taxonomic scope" value="Eukaryota"/>
</dbReference>
<dbReference type="Proteomes" id="UP000032180">
    <property type="component" value="Chromosome 4"/>
</dbReference>
<keyword evidence="3" id="KW-0227">DNA damage</keyword>